<dbReference type="InterPro" id="IPR001753">
    <property type="entry name" value="Enoyl-CoA_hydra/iso"/>
</dbReference>
<comment type="function">
    <text evidence="5">May play a role in fatty acid biosynthesis and insulin sensitivity.</text>
</comment>
<comment type="similarity">
    <text evidence="1">Belongs to the enoyl-CoA hydratase/isomerase family.</text>
</comment>
<dbReference type="SUPFAM" id="SSF52096">
    <property type="entry name" value="ClpP/crotonase"/>
    <property type="match status" value="1"/>
</dbReference>
<dbReference type="Gene3D" id="3.90.226.10">
    <property type="entry name" value="2-enoyl-CoA Hydratase, Chain A, domain 1"/>
    <property type="match status" value="1"/>
</dbReference>
<evidence type="ECO:0000256" key="4">
    <source>
        <dbReference type="ARBA" id="ARBA00023098"/>
    </source>
</evidence>
<sequence length="282" mass="30404">MGWHSYFGGTTLQDLSTNPDPPVLLEIEAGIATVTLNRPKSINALSEEMLAALQETWDGLATNRDVKVVILRGAGDHFCAGHNLKEMTARREDADGGHQYFNDLFSTCSKMMLSMVNLPQPVIAEVTGIATAAGCQLVATCDLAVASDTARFATSGVNIGLFCSTPMVALSRAVPRKAAMEMLLLGEFVEAEKAAQYGLINRVVPLDKVSDTTREMAENIVGKSPVAVKMGKGAFYQQAEMELAEAYEFAGRTMAENMMARDAERGIGAFVTKKPMPEWTGE</sequence>
<evidence type="ECO:0000256" key="6">
    <source>
        <dbReference type="ARBA" id="ARBA00040545"/>
    </source>
</evidence>
<dbReference type="CDD" id="cd06558">
    <property type="entry name" value="crotonase-like"/>
    <property type="match status" value="1"/>
</dbReference>
<evidence type="ECO:0000256" key="2">
    <source>
        <dbReference type="ARBA" id="ARBA00022832"/>
    </source>
</evidence>
<dbReference type="AlphaFoldDB" id="A0A917ENC6"/>
<dbReference type="Proteomes" id="UP000606730">
    <property type="component" value="Unassembled WGS sequence"/>
</dbReference>
<keyword evidence="3" id="KW-0809">Transit peptide</keyword>
<protein>
    <recommendedName>
        <fullName evidence="6">Enoyl-CoA hydratase domain-containing protein 3, mitochondrial</fullName>
    </recommendedName>
</protein>
<dbReference type="EMBL" id="BMKN01000003">
    <property type="protein sequence ID" value="GGE62545.1"/>
    <property type="molecule type" value="Genomic_DNA"/>
</dbReference>
<dbReference type="GO" id="GO:0006631">
    <property type="term" value="P:fatty acid metabolic process"/>
    <property type="evidence" value="ECO:0007669"/>
    <property type="project" value="UniProtKB-KW"/>
</dbReference>
<reference evidence="7" key="2">
    <citation type="submission" date="2020-09" db="EMBL/GenBank/DDBJ databases">
        <authorList>
            <person name="Sun Q."/>
            <person name="Zhou Y."/>
        </authorList>
    </citation>
    <scope>NUCLEOTIDE SEQUENCE</scope>
    <source>
        <strain evidence="7">CGMCC 1.16012</strain>
    </source>
</reference>
<dbReference type="PANTHER" id="PTHR43602">
    <property type="match status" value="1"/>
</dbReference>
<dbReference type="InterPro" id="IPR014748">
    <property type="entry name" value="Enoyl-CoA_hydra_C"/>
</dbReference>
<dbReference type="InterPro" id="IPR052377">
    <property type="entry name" value="Mitochondrial_ECH-domain"/>
</dbReference>
<keyword evidence="2" id="KW-0276">Fatty acid metabolism</keyword>
<proteinExistence type="inferred from homology"/>
<dbReference type="Pfam" id="PF00378">
    <property type="entry name" value="ECH_1"/>
    <property type="match status" value="1"/>
</dbReference>
<evidence type="ECO:0000256" key="5">
    <source>
        <dbReference type="ARBA" id="ARBA00037410"/>
    </source>
</evidence>
<keyword evidence="4" id="KW-0443">Lipid metabolism</keyword>
<accession>A0A917ENC6</accession>
<comment type="caution">
    <text evidence="7">The sequence shown here is derived from an EMBL/GenBank/DDBJ whole genome shotgun (WGS) entry which is preliminary data.</text>
</comment>
<evidence type="ECO:0000313" key="7">
    <source>
        <dbReference type="EMBL" id="GGE62545.1"/>
    </source>
</evidence>
<evidence type="ECO:0000256" key="3">
    <source>
        <dbReference type="ARBA" id="ARBA00022946"/>
    </source>
</evidence>
<reference evidence="7" key="1">
    <citation type="journal article" date="2014" name="Int. J. Syst. Evol. Microbiol.">
        <title>Complete genome sequence of Corynebacterium casei LMG S-19264T (=DSM 44701T), isolated from a smear-ripened cheese.</title>
        <authorList>
            <consortium name="US DOE Joint Genome Institute (JGI-PGF)"/>
            <person name="Walter F."/>
            <person name="Albersmeier A."/>
            <person name="Kalinowski J."/>
            <person name="Ruckert C."/>
        </authorList>
    </citation>
    <scope>NUCLEOTIDE SEQUENCE</scope>
    <source>
        <strain evidence="7">CGMCC 1.16012</strain>
    </source>
</reference>
<gene>
    <name evidence="7" type="primary">fadB</name>
    <name evidence="7" type="ORF">GCM10011517_32880</name>
</gene>
<dbReference type="NCBIfam" id="NF006008">
    <property type="entry name" value="PRK08139.1"/>
    <property type="match status" value="1"/>
</dbReference>
<dbReference type="InterPro" id="IPR029045">
    <property type="entry name" value="ClpP/crotonase-like_dom_sf"/>
</dbReference>
<evidence type="ECO:0000256" key="1">
    <source>
        <dbReference type="ARBA" id="ARBA00005254"/>
    </source>
</evidence>
<organism evidence="7 8">
    <name type="scientific">Actibacterium pelagium</name>
    <dbReference type="NCBI Taxonomy" id="2029103"/>
    <lineage>
        <taxon>Bacteria</taxon>
        <taxon>Pseudomonadati</taxon>
        <taxon>Pseudomonadota</taxon>
        <taxon>Alphaproteobacteria</taxon>
        <taxon>Rhodobacterales</taxon>
        <taxon>Roseobacteraceae</taxon>
        <taxon>Actibacterium</taxon>
    </lineage>
</organism>
<dbReference type="PANTHER" id="PTHR43602:SF1">
    <property type="entry name" value="ENOYL-COA HYDRATASE DOMAIN-CONTAINING PROTEIN 3, MITOCHONDRIAL"/>
    <property type="match status" value="1"/>
</dbReference>
<name>A0A917ENC6_9RHOB</name>
<dbReference type="Gene3D" id="1.10.12.10">
    <property type="entry name" value="Lyase 2-enoyl-coa Hydratase, Chain A, domain 2"/>
    <property type="match status" value="1"/>
</dbReference>
<dbReference type="GO" id="GO:0016836">
    <property type="term" value="F:hydro-lyase activity"/>
    <property type="evidence" value="ECO:0007669"/>
    <property type="project" value="TreeGrafter"/>
</dbReference>
<evidence type="ECO:0000313" key="8">
    <source>
        <dbReference type="Proteomes" id="UP000606730"/>
    </source>
</evidence>
<keyword evidence="8" id="KW-1185">Reference proteome</keyword>